<dbReference type="Gene3D" id="3.90.1150.200">
    <property type="match status" value="1"/>
</dbReference>
<gene>
    <name evidence="2" type="ORF">SAMN02745166_01020</name>
</gene>
<name>A0A1T4X4C7_9BACT</name>
<dbReference type="AlphaFoldDB" id="A0A1T4X4C7"/>
<reference evidence="3" key="1">
    <citation type="submission" date="2017-02" db="EMBL/GenBank/DDBJ databases">
        <authorList>
            <person name="Varghese N."/>
            <person name="Submissions S."/>
        </authorList>
    </citation>
    <scope>NUCLEOTIDE SEQUENCE [LARGE SCALE GENOMIC DNA]</scope>
    <source>
        <strain evidence="3">ATCC 700200</strain>
    </source>
</reference>
<evidence type="ECO:0000259" key="1">
    <source>
        <dbReference type="Pfam" id="PF08818"/>
    </source>
</evidence>
<dbReference type="Proteomes" id="UP000190774">
    <property type="component" value="Unassembled WGS sequence"/>
</dbReference>
<dbReference type="SUPFAM" id="SSF159888">
    <property type="entry name" value="YdhG-like"/>
    <property type="match status" value="1"/>
</dbReference>
<protein>
    <submittedName>
        <fullName evidence="2">Uncharacterized conserved protein YdeI, YjbR/CyaY-like superfamily, DUF1801 family</fullName>
    </submittedName>
</protein>
<organism evidence="2 3">
    <name type="scientific">Prosthecobacter debontii</name>
    <dbReference type="NCBI Taxonomy" id="48467"/>
    <lineage>
        <taxon>Bacteria</taxon>
        <taxon>Pseudomonadati</taxon>
        <taxon>Verrucomicrobiota</taxon>
        <taxon>Verrucomicrobiia</taxon>
        <taxon>Verrucomicrobiales</taxon>
        <taxon>Verrucomicrobiaceae</taxon>
        <taxon>Prosthecobacter</taxon>
    </lineage>
</organism>
<dbReference type="RefSeq" id="WP_078812232.1">
    <property type="nucleotide sequence ID" value="NZ_FUYE01000003.1"/>
</dbReference>
<dbReference type="Pfam" id="PF08818">
    <property type="entry name" value="DUF1801"/>
    <property type="match status" value="1"/>
</dbReference>
<evidence type="ECO:0000313" key="2">
    <source>
        <dbReference type="EMBL" id="SKA84474.1"/>
    </source>
</evidence>
<evidence type="ECO:0000313" key="3">
    <source>
        <dbReference type="Proteomes" id="UP000190774"/>
    </source>
</evidence>
<keyword evidence="3" id="KW-1185">Reference proteome</keyword>
<proteinExistence type="predicted"/>
<dbReference type="InterPro" id="IPR014922">
    <property type="entry name" value="YdhG-like"/>
</dbReference>
<feature type="domain" description="YdhG-like" evidence="1">
    <location>
        <begin position="23"/>
        <end position="118"/>
    </location>
</feature>
<dbReference type="STRING" id="48467.SAMN02745166_01020"/>
<dbReference type="OrthoDB" id="214150at2"/>
<accession>A0A1T4X4C7</accession>
<dbReference type="Pfam" id="PF13376">
    <property type="entry name" value="OmdA"/>
    <property type="match status" value="1"/>
</dbReference>
<dbReference type="EMBL" id="FUYE01000003">
    <property type="protein sequence ID" value="SKA84474.1"/>
    <property type="molecule type" value="Genomic_DNA"/>
</dbReference>
<sequence>MDCRPSRTQDPNEWIATCPEGSRAVCEELRDLFFRWEPDLQESINSNMLCFNRHKRVVGLSGLKSHAQITFYRGGDLPDPGRLFNHGLENATIRSIDLPQGLEGLNQRALKALLHAAVELDAQPSLPKPPRPPREEWPMPSVLEEALQKNKAAAAFFEQLKPTYQREYKVWVSTAKQPETIAKRLNETIRALAAGKKWAQRKEAC</sequence>